<reference evidence="1 2" key="1">
    <citation type="submission" date="2019-05" db="EMBL/GenBank/DDBJ databases">
        <authorList>
            <person name="Qu J.-H."/>
        </authorList>
    </citation>
    <scope>NUCLEOTIDE SEQUENCE [LARGE SCALE GENOMIC DNA]</scope>
    <source>
        <strain evidence="1 2">NS28</strain>
    </source>
</reference>
<protein>
    <recommendedName>
        <fullName evidence="3">Lipocalin family protein</fullName>
    </recommendedName>
</protein>
<dbReference type="PROSITE" id="PS51257">
    <property type="entry name" value="PROKAR_LIPOPROTEIN"/>
    <property type="match status" value="1"/>
</dbReference>
<gene>
    <name evidence="1" type="ORF">FEM33_18790</name>
</gene>
<name>A0A5M8QSP4_9BACT</name>
<evidence type="ECO:0000313" key="2">
    <source>
        <dbReference type="Proteomes" id="UP000323994"/>
    </source>
</evidence>
<accession>A0A5M8QSP4</accession>
<evidence type="ECO:0008006" key="3">
    <source>
        <dbReference type="Google" id="ProtNLM"/>
    </source>
</evidence>
<proteinExistence type="predicted"/>
<dbReference type="RefSeq" id="WP_139013544.1">
    <property type="nucleotide sequence ID" value="NZ_VBSN01000050.1"/>
</dbReference>
<keyword evidence="2" id="KW-1185">Reference proteome</keyword>
<evidence type="ECO:0000313" key="1">
    <source>
        <dbReference type="EMBL" id="KAA6438060.1"/>
    </source>
</evidence>
<sequence>MDYMKDIRKILGIFMFVLFVAGCKNDEIDPRQAILGKWEEFYLGNGEYRPPIVKPLASRQFLPDSILLEYVYATKQTYTRKYWIDTLLNIGTLREDGYLLRFYYTPKFYADTMELQAENSTPIFSVSKWKRIN</sequence>
<dbReference type="Proteomes" id="UP000323994">
    <property type="component" value="Unassembled WGS sequence"/>
</dbReference>
<dbReference type="OrthoDB" id="1451448at2"/>
<comment type="caution">
    <text evidence="1">The sequence shown here is derived from an EMBL/GenBank/DDBJ whole genome shotgun (WGS) entry which is preliminary data.</text>
</comment>
<dbReference type="EMBL" id="VBSN01000050">
    <property type="protein sequence ID" value="KAA6438060.1"/>
    <property type="molecule type" value="Genomic_DNA"/>
</dbReference>
<organism evidence="1 2">
    <name type="scientific">Dyadobacter flavalbus</name>
    <dbReference type="NCBI Taxonomy" id="2579942"/>
    <lineage>
        <taxon>Bacteria</taxon>
        <taxon>Pseudomonadati</taxon>
        <taxon>Bacteroidota</taxon>
        <taxon>Cytophagia</taxon>
        <taxon>Cytophagales</taxon>
        <taxon>Spirosomataceae</taxon>
        <taxon>Dyadobacter</taxon>
    </lineage>
</organism>
<dbReference type="AlphaFoldDB" id="A0A5M8QSP4"/>